<dbReference type="EMBL" id="ABEU02000011">
    <property type="status" value="NOT_ANNOTATED_CDS"/>
    <property type="molecule type" value="Genomic_DNA"/>
</dbReference>
<feature type="region of interest" description="Disordered" evidence="8">
    <location>
        <begin position="1"/>
        <end position="23"/>
    </location>
</feature>
<dbReference type="Pfam" id="PF00225">
    <property type="entry name" value="Kinesin"/>
    <property type="match status" value="1"/>
</dbReference>
<dbReference type="SMART" id="SM00295">
    <property type="entry name" value="B41"/>
    <property type="match status" value="1"/>
</dbReference>
<dbReference type="Gene3D" id="3.10.20.90">
    <property type="entry name" value="Phosphatidylinositol 3-kinase Catalytic Subunit, Chain A, domain 1"/>
    <property type="match status" value="1"/>
</dbReference>
<dbReference type="Pfam" id="PF21989">
    <property type="entry name" value="RA_2"/>
    <property type="match status" value="1"/>
</dbReference>
<dbReference type="InterPro" id="IPR002404">
    <property type="entry name" value="IRS_PTB"/>
</dbReference>
<evidence type="ECO:0000313" key="13">
    <source>
        <dbReference type="Proteomes" id="UP000006727"/>
    </source>
</evidence>
<dbReference type="PROSITE" id="PS51016">
    <property type="entry name" value="MYTH4"/>
    <property type="match status" value="1"/>
</dbReference>
<dbReference type="GeneID" id="112288189"/>
<dbReference type="SUPFAM" id="SSF52540">
    <property type="entry name" value="P-loop containing nucleoside triphosphate hydrolases"/>
    <property type="match status" value="1"/>
</dbReference>
<dbReference type="InterPro" id="IPR027417">
    <property type="entry name" value="P-loop_NTPase"/>
</dbReference>
<feature type="binding site" evidence="6">
    <location>
        <begin position="1049"/>
        <end position="1056"/>
    </location>
    <ligand>
        <name>ATP</name>
        <dbReference type="ChEBI" id="CHEBI:30616"/>
    </ligand>
</feature>
<dbReference type="SUPFAM" id="SSF50729">
    <property type="entry name" value="PH domain-like"/>
    <property type="match status" value="1"/>
</dbReference>
<dbReference type="InterPro" id="IPR035963">
    <property type="entry name" value="FERM_2"/>
</dbReference>
<dbReference type="GO" id="GO:0016491">
    <property type="term" value="F:oxidoreductase activity"/>
    <property type="evidence" value="ECO:0007669"/>
    <property type="project" value="InterPro"/>
</dbReference>
<dbReference type="Proteomes" id="UP000006727">
    <property type="component" value="Chromosome 11"/>
</dbReference>
<dbReference type="Gramene" id="Pp3c11_5890V3.4">
    <property type="protein sequence ID" value="Pp3c11_5890V3.4"/>
    <property type="gene ID" value="Pp3c11_5890"/>
</dbReference>
<dbReference type="CDD" id="cd13200">
    <property type="entry name" value="FERM_C_KCBP"/>
    <property type="match status" value="1"/>
</dbReference>
<dbReference type="InterPro" id="IPR000299">
    <property type="entry name" value="FERM_domain"/>
</dbReference>
<reference evidence="12 13" key="1">
    <citation type="journal article" date="2008" name="Science">
        <title>The Physcomitrella genome reveals evolutionary insights into the conquest of land by plants.</title>
        <authorList>
            <person name="Rensing S."/>
            <person name="Lang D."/>
            <person name="Zimmer A."/>
            <person name="Terry A."/>
            <person name="Salamov A."/>
            <person name="Shapiro H."/>
            <person name="Nishiyama T."/>
            <person name="Perroud P.-F."/>
            <person name="Lindquist E."/>
            <person name="Kamisugi Y."/>
            <person name="Tanahashi T."/>
            <person name="Sakakibara K."/>
            <person name="Fujita T."/>
            <person name="Oishi K."/>
            <person name="Shin-I T."/>
            <person name="Kuroki Y."/>
            <person name="Toyoda A."/>
            <person name="Suzuki Y."/>
            <person name="Hashimoto A."/>
            <person name="Yamaguchi K."/>
            <person name="Sugano A."/>
            <person name="Kohara Y."/>
            <person name="Fujiyama A."/>
            <person name="Anterola A."/>
            <person name="Aoki S."/>
            <person name="Ashton N."/>
            <person name="Barbazuk W.B."/>
            <person name="Barker E."/>
            <person name="Bennetzen J."/>
            <person name="Bezanilla M."/>
            <person name="Blankenship R."/>
            <person name="Cho S.H."/>
            <person name="Dutcher S."/>
            <person name="Estelle M."/>
            <person name="Fawcett J.A."/>
            <person name="Gundlach H."/>
            <person name="Hanada K."/>
            <person name="Heyl A."/>
            <person name="Hicks K.A."/>
            <person name="Hugh J."/>
            <person name="Lohr M."/>
            <person name="Mayer K."/>
            <person name="Melkozernov A."/>
            <person name="Murata T."/>
            <person name="Nelson D."/>
            <person name="Pils B."/>
            <person name="Prigge M."/>
            <person name="Reiss B."/>
            <person name="Renner T."/>
            <person name="Rombauts S."/>
            <person name="Rushton P."/>
            <person name="Sanderfoot A."/>
            <person name="Schween G."/>
            <person name="Shiu S.-H."/>
            <person name="Stueber K."/>
            <person name="Theodoulou F.L."/>
            <person name="Tu H."/>
            <person name="Van de Peer Y."/>
            <person name="Verrier P.J."/>
            <person name="Waters E."/>
            <person name="Wood A."/>
            <person name="Yang L."/>
            <person name="Cove D."/>
            <person name="Cuming A."/>
            <person name="Hasebe M."/>
            <person name="Lucas S."/>
            <person name="Mishler D.B."/>
            <person name="Reski R."/>
            <person name="Grigoriev I."/>
            <person name="Quatrano R.S."/>
            <person name="Boore J.L."/>
        </authorList>
    </citation>
    <scope>NUCLEOTIDE SEQUENCE [LARGE SCALE GENOMIC DNA]</scope>
    <source>
        <strain evidence="12 13">cv. Gransden 2004</strain>
    </source>
</reference>
<feature type="domain" description="FERM" evidence="9">
    <location>
        <begin position="325"/>
        <end position="638"/>
    </location>
</feature>
<reference evidence="12 13" key="2">
    <citation type="journal article" date="2018" name="Plant J.">
        <title>The Physcomitrella patens chromosome-scale assembly reveals moss genome structure and evolution.</title>
        <authorList>
            <person name="Lang D."/>
            <person name="Ullrich K.K."/>
            <person name="Murat F."/>
            <person name="Fuchs J."/>
            <person name="Jenkins J."/>
            <person name="Haas F.B."/>
            <person name="Piednoel M."/>
            <person name="Gundlach H."/>
            <person name="Van Bel M."/>
            <person name="Meyberg R."/>
            <person name="Vives C."/>
            <person name="Morata J."/>
            <person name="Symeonidi A."/>
            <person name="Hiss M."/>
            <person name="Muchero W."/>
            <person name="Kamisugi Y."/>
            <person name="Saleh O."/>
            <person name="Blanc G."/>
            <person name="Decker E.L."/>
            <person name="van Gessel N."/>
            <person name="Grimwood J."/>
            <person name="Hayes R.D."/>
            <person name="Graham S.W."/>
            <person name="Gunter L.E."/>
            <person name="McDaniel S.F."/>
            <person name="Hoernstein S.N.W."/>
            <person name="Larsson A."/>
            <person name="Li F.W."/>
            <person name="Perroud P.F."/>
            <person name="Phillips J."/>
            <person name="Ranjan P."/>
            <person name="Rokshar D.S."/>
            <person name="Rothfels C.J."/>
            <person name="Schneider L."/>
            <person name="Shu S."/>
            <person name="Stevenson D.W."/>
            <person name="Thummler F."/>
            <person name="Tillich M."/>
            <person name="Villarreal Aguilar J.C."/>
            <person name="Widiez T."/>
            <person name="Wong G.K."/>
            <person name="Wymore A."/>
            <person name="Zhang Y."/>
            <person name="Zimmer A.D."/>
            <person name="Quatrano R.S."/>
            <person name="Mayer K.F.X."/>
            <person name="Goodstein D."/>
            <person name="Casacuberta J.M."/>
            <person name="Vandepoele K."/>
            <person name="Reski R."/>
            <person name="Cuming A.C."/>
            <person name="Tuskan G.A."/>
            <person name="Maumus F."/>
            <person name="Salse J."/>
            <person name="Schmutz J."/>
            <person name="Rensing S.A."/>
        </authorList>
    </citation>
    <scope>NUCLEOTIDE SEQUENCE [LARGE SCALE GENOMIC DNA]</scope>
    <source>
        <strain evidence="12 13">cv. Gransden 2004</strain>
    </source>
</reference>
<dbReference type="Gene3D" id="3.40.850.10">
    <property type="entry name" value="Kinesin motor domain"/>
    <property type="match status" value="1"/>
</dbReference>
<feature type="coiled-coil region" evidence="7">
    <location>
        <begin position="666"/>
        <end position="749"/>
    </location>
</feature>
<dbReference type="InterPro" id="IPR027640">
    <property type="entry name" value="Kinesin-like_fam"/>
</dbReference>
<accession>A0A7I4F114</accession>
<dbReference type="SMART" id="SM00129">
    <property type="entry name" value="KISc"/>
    <property type="match status" value="1"/>
</dbReference>
<protein>
    <recommendedName>
        <fullName evidence="14">Kinesin motor domain-containing protein</fullName>
    </recommendedName>
</protein>
<dbReference type="InterPro" id="IPR019821">
    <property type="entry name" value="Kinesin_motor_CS"/>
</dbReference>
<dbReference type="KEGG" id="ppp:112288189"/>
<feature type="compositionally biased region" description="Polar residues" evidence="8">
    <location>
        <begin position="50"/>
        <end position="75"/>
    </location>
</feature>
<gene>
    <name evidence="12" type="primary">LOC112288189</name>
</gene>
<dbReference type="PROSITE" id="PS50067">
    <property type="entry name" value="KINESIN_MOTOR_2"/>
    <property type="match status" value="1"/>
</dbReference>
<organism evidence="12 13">
    <name type="scientific">Physcomitrium patens</name>
    <name type="common">Spreading-leaved earth moss</name>
    <name type="synonym">Physcomitrella patens</name>
    <dbReference type="NCBI Taxonomy" id="3218"/>
    <lineage>
        <taxon>Eukaryota</taxon>
        <taxon>Viridiplantae</taxon>
        <taxon>Streptophyta</taxon>
        <taxon>Embryophyta</taxon>
        <taxon>Bryophyta</taxon>
        <taxon>Bryophytina</taxon>
        <taxon>Bryopsida</taxon>
        <taxon>Funariidae</taxon>
        <taxon>Funariales</taxon>
        <taxon>Funariaceae</taxon>
        <taxon>Physcomitrium</taxon>
    </lineage>
</organism>
<dbReference type="InterPro" id="IPR036961">
    <property type="entry name" value="Kinesin_motor_dom_sf"/>
</dbReference>
<dbReference type="FunFam" id="1.20.80.10:FF:000018">
    <property type="entry name" value="Kinesin-like calmodulin binding protein"/>
    <property type="match status" value="1"/>
</dbReference>
<evidence type="ECO:0000256" key="4">
    <source>
        <dbReference type="ARBA" id="ARBA00022840"/>
    </source>
</evidence>
<dbReference type="GO" id="GO:0005871">
    <property type="term" value="C:kinesin complex"/>
    <property type="evidence" value="ECO:0000318"/>
    <property type="project" value="GO_Central"/>
</dbReference>
<dbReference type="GO" id="GO:0003777">
    <property type="term" value="F:microtubule motor activity"/>
    <property type="evidence" value="ECO:0000318"/>
    <property type="project" value="GO_Central"/>
</dbReference>
<keyword evidence="3 6" id="KW-0547">Nucleotide-binding</keyword>
<evidence type="ECO:0000256" key="7">
    <source>
        <dbReference type="SAM" id="Coils"/>
    </source>
</evidence>
<dbReference type="InterPro" id="IPR014352">
    <property type="entry name" value="FERM/acyl-CoA-bd_prot_sf"/>
</dbReference>
<comment type="subcellular location">
    <subcellularLocation>
        <location evidence="1">Cytoplasm</location>
    </subcellularLocation>
</comment>
<dbReference type="GO" id="GO:0005737">
    <property type="term" value="C:cytoplasm"/>
    <property type="evidence" value="ECO:0000318"/>
    <property type="project" value="GO_Central"/>
</dbReference>
<keyword evidence="5 6" id="KW-0505">Motor protein</keyword>
<feature type="coiled-coil region" evidence="7">
    <location>
        <begin position="797"/>
        <end position="929"/>
    </location>
</feature>
<dbReference type="EnsemblPlants" id="Pp3c11_5890V3.5">
    <property type="protein sequence ID" value="Pp3c11_5890V3.5"/>
    <property type="gene ID" value="Pp3c11_5890"/>
</dbReference>
<evidence type="ECO:0000256" key="8">
    <source>
        <dbReference type="SAM" id="MobiDB-lite"/>
    </source>
</evidence>
<dbReference type="InterPro" id="IPR011993">
    <property type="entry name" value="PH-like_dom_sf"/>
</dbReference>
<dbReference type="Gene3D" id="2.30.29.30">
    <property type="entry name" value="Pleckstrin-homology domain (PH domain)/Phosphotyrosine-binding domain (PTB)"/>
    <property type="match status" value="1"/>
</dbReference>
<dbReference type="InterPro" id="IPR019748">
    <property type="entry name" value="FERM_central"/>
</dbReference>
<keyword evidence="13" id="KW-1185">Reference proteome</keyword>
<dbReference type="EnsemblPlants" id="Pp3c11_5890V3.6">
    <property type="protein sequence ID" value="Pp3c11_5890V3.6"/>
    <property type="gene ID" value="Pp3c11_5890"/>
</dbReference>
<dbReference type="Pfam" id="PF02174">
    <property type="entry name" value="IRS"/>
    <property type="match status" value="1"/>
</dbReference>
<dbReference type="SUPFAM" id="SSF56821">
    <property type="entry name" value="Prismane protein-like"/>
    <property type="match status" value="1"/>
</dbReference>
<dbReference type="OrthoDB" id="3176171at2759"/>
<dbReference type="Gene3D" id="6.10.250.760">
    <property type="match status" value="1"/>
</dbReference>
<evidence type="ECO:0000256" key="5">
    <source>
        <dbReference type="ARBA" id="ARBA00023175"/>
    </source>
</evidence>
<dbReference type="SMART" id="SM00139">
    <property type="entry name" value="MyTH4"/>
    <property type="match status" value="1"/>
</dbReference>
<evidence type="ECO:0000313" key="12">
    <source>
        <dbReference type="EnsemblPlants" id="Pp3c11_5890V3.4"/>
    </source>
</evidence>
<dbReference type="EnsemblPlants" id="Pp3c11_5890V3.4">
    <property type="protein sequence ID" value="Pp3c11_5890V3.4"/>
    <property type="gene ID" value="Pp3c11_5890"/>
</dbReference>
<dbReference type="FunCoup" id="A0A7I4F114">
    <property type="interactions" value="1166"/>
</dbReference>
<proteinExistence type="inferred from homology"/>
<dbReference type="InterPro" id="IPR001752">
    <property type="entry name" value="Kinesin_motor_dom"/>
</dbReference>
<dbReference type="InterPro" id="IPR011254">
    <property type="entry name" value="Prismane-like_sf"/>
</dbReference>
<dbReference type="InterPro" id="IPR000857">
    <property type="entry name" value="MyTH4_dom"/>
</dbReference>
<dbReference type="Pfam" id="PF00784">
    <property type="entry name" value="MyTH4"/>
    <property type="match status" value="1"/>
</dbReference>
<evidence type="ECO:0000256" key="6">
    <source>
        <dbReference type="PROSITE-ProRule" id="PRU00283"/>
    </source>
</evidence>
<dbReference type="GO" id="GO:0005874">
    <property type="term" value="C:microtubule"/>
    <property type="evidence" value="ECO:0000318"/>
    <property type="project" value="GO_Central"/>
</dbReference>
<dbReference type="SUPFAM" id="SSF47031">
    <property type="entry name" value="Second domain of FERM"/>
    <property type="match status" value="1"/>
</dbReference>
<name>A0A7I4F114_PHYPA</name>
<dbReference type="InterPro" id="IPR038185">
    <property type="entry name" value="MyTH4_dom_sf"/>
</dbReference>
<dbReference type="FunFam" id="3.40.850.10:FF:000041">
    <property type="entry name" value="Kinesin-like calmodulin-binding protein"/>
    <property type="match status" value="1"/>
</dbReference>
<evidence type="ECO:0000256" key="1">
    <source>
        <dbReference type="ARBA" id="ARBA00004496"/>
    </source>
</evidence>
<feature type="domain" description="MyTH4" evidence="11">
    <location>
        <begin position="162"/>
        <end position="320"/>
    </location>
</feature>
<feature type="domain" description="Kinesin motor" evidence="10">
    <location>
        <begin position="968"/>
        <end position="1292"/>
    </location>
</feature>
<evidence type="ECO:0000259" key="11">
    <source>
        <dbReference type="PROSITE" id="PS51016"/>
    </source>
</evidence>
<evidence type="ECO:0008006" key="14">
    <source>
        <dbReference type="Google" id="ProtNLM"/>
    </source>
</evidence>
<evidence type="ECO:0000259" key="9">
    <source>
        <dbReference type="PROSITE" id="PS50057"/>
    </source>
</evidence>
<dbReference type="FunFam" id="2.30.29.30:FF:000131">
    <property type="entry name" value="Kinesin-like calmodulin-binding protein (ZWICHEL)"/>
    <property type="match status" value="1"/>
</dbReference>
<dbReference type="Gene3D" id="1.25.40.530">
    <property type="entry name" value="MyTH4 domain"/>
    <property type="match status" value="1"/>
</dbReference>
<dbReference type="PANTHER" id="PTHR47972:SF16">
    <property type="entry name" value="KINESIN-LIKE PROTEIN"/>
    <property type="match status" value="1"/>
</dbReference>
<sequence length="1339" mass="151457">MASDGMSSTGLYGGRKSSQFNNSTPVRLRVSASIMNCDDQDGDVDYAGSRPQSRGSSHAGDINQNQSEGSENGNTVHGVLATTFFPSDPLASGPVLEKYQVEAFLKSMQRIIQIGGRRSYFGKKFSISGRDRFTLEDMLSYQRVSNSVRYMWGVVSTTMASLFHDPIPTSLLRLNSDSMTRAVKLFQVILKYTGADLAPGSPPPTVQEQIDMVLKLYNSTLKRAELRDELFVQLSKQIRNNPDRSMLLKAWELLFLCASAMPPTKDFAAPLSEYVHDVANTPGDTEIQRIALNTLNALKRSVKGGPRRITPTAEEIEALLESRNLTTLVYFLDDTFEEITYDMTSTIADAVEQLAGIIKLASSSTFGLFECRKSVTGSKISDSGNEEHIGLDDNKYIGDIVAEFKTIKEKAKGELQCRLLFKKRLFRESDEAIVDPMFVQLLYVQSQHDYMLGNYPVGRDDAAQLAALQILVDIGPVPNPESTTDWQALLDRSLPKQIAVTRARRDWELDILNRYQATTHLSKAEARQQLLRILRSLPYGNSVFFTVTKIEDPIGLLPGRIILGINKRGVHFFRPVPKEYLHSAELRDIMQFGSSNTAVFFKMRVAGVLHIFQFETKQGEDICVALQTHINDVMLRRYSRNKNIPNGQVSNEVDTTATLSTKPAGLEVYEKHVQEMSKLLEESQRKIDQLSEAIRIKDKRETLVMEELAGLRDSLRAEEQTHSEIAEERERLTKQLVDMEGALQVALTEKASLIASVGGSQPGDDATSDMSDYETSIRKAPTVRARRDRDFLSSVGKERKDDQIRTLENQIKEIRAEVRLKTEDLRKHEDKAKNLLKDKQLLEQKIGRLEKNKVDETRGLEHKFEQERDELRARVAENEKKLQDRTQELSLAEQQLSSRSGEFDTLQANVKELEELREMKEDIDRKNLQTAAILKRQADQIVELQALYKEEQILRKRYFNMMEDMKGKIRVYARWRPLSDKEIREGEKLMLTSCDEFTIEHPWKDDKIKQHQFDHIFDQFATQEEVFEDTKYLVQSAIDGYNVCIFAFGQTGSGKTYTIYGSNSNPGLTPRVTQELFNCMKRDSNKFQFSLQVYMLEIYQDTLVDLLQPKFGFGGKPRKLDIKKDTKGMVVVENATLIPVVTREELDSVIAKGLEKRHTSGTQMNAESSRSHLILSIIIESTNLQSQVLMKGKLSLVDLAGSERVKKSGSSGEQLKEAQSINKSLSALGDVISALATDEQHIPYRNHKLTMLMSDSLGGNAKALMFANISPAGSNLEETHNSLCYATRVRSIINDPSKNLTTKEILRLKKQVQFWKERAGNPGGEELEEVVEERLKYAE</sequence>
<comment type="similarity">
    <text evidence="6">Belongs to the TRAFAC class myosin-kinesin ATPase superfamily. Kinesin family.</text>
</comment>
<dbReference type="PRINTS" id="PR00380">
    <property type="entry name" value="KINESINHEAVY"/>
</dbReference>
<dbReference type="PROSITE" id="PS00411">
    <property type="entry name" value="KINESIN_MOTOR_1"/>
    <property type="match status" value="1"/>
</dbReference>
<dbReference type="Gene3D" id="1.20.80.10">
    <property type="match status" value="1"/>
</dbReference>
<dbReference type="GO" id="GO:0016887">
    <property type="term" value="F:ATP hydrolysis activity"/>
    <property type="evidence" value="ECO:0000318"/>
    <property type="project" value="GO_Central"/>
</dbReference>
<keyword evidence="4 6" id="KW-0067">ATP-binding</keyword>
<keyword evidence="2" id="KW-0963">Cytoplasm</keyword>
<reference evidence="12" key="3">
    <citation type="submission" date="2020-12" db="UniProtKB">
        <authorList>
            <consortium name="EnsemblPlants"/>
        </authorList>
    </citation>
    <scope>IDENTIFICATION</scope>
</reference>
<evidence type="ECO:0000259" key="10">
    <source>
        <dbReference type="PROSITE" id="PS50067"/>
    </source>
</evidence>
<dbReference type="Gramene" id="Pp3c11_5890V3.5">
    <property type="protein sequence ID" value="Pp3c11_5890V3.5"/>
    <property type="gene ID" value="Pp3c11_5890"/>
</dbReference>
<keyword evidence="7" id="KW-0175">Coiled coil</keyword>
<dbReference type="GO" id="GO:0005524">
    <property type="term" value="F:ATP binding"/>
    <property type="evidence" value="ECO:0007669"/>
    <property type="project" value="UniProtKB-UniRule"/>
</dbReference>
<dbReference type="Gramene" id="Pp3c11_5890V3.6">
    <property type="protein sequence ID" value="Pp3c11_5890V3.6"/>
    <property type="gene ID" value="Pp3c11_5890"/>
</dbReference>
<dbReference type="GO" id="GO:0008017">
    <property type="term" value="F:microtubule binding"/>
    <property type="evidence" value="ECO:0000318"/>
    <property type="project" value="GO_Central"/>
</dbReference>
<evidence type="ECO:0000256" key="2">
    <source>
        <dbReference type="ARBA" id="ARBA00022490"/>
    </source>
</evidence>
<dbReference type="RefSeq" id="XP_024387889.1">
    <property type="nucleotide sequence ID" value="XM_024532121.2"/>
</dbReference>
<dbReference type="CDD" id="cd01366">
    <property type="entry name" value="KISc_C_terminal"/>
    <property type="match status" value="1"/>
</dbReference>
<dbReference type="PANTHER" id="PTHR47972">
    <property type="entry name" value="KINESIN-LIKE PROTEIN KLP-3"/>
    <property type="match status" value="1"/>
</dbReference>
<dbReference type="InterPro" id="IPR019749">
    <property type="entry name" value="Band_41_domain"/>
</dbReference>
<dbReference type="CDD" id="cd14473">
    <property type="entry name" value="FERM_B-lobe"/>
    <property type="match status" value="1"/>
</dbReference>
<evidence type="ECO:0000256" key="3">
    <source>
        <dbReference type="ARBA" id="ARBA00022741"/>
    </source>
</evidence>
<dbReference type="Pfam" id="PF00373">
    <property type="entry name" value="FERM_M"/>
    <property type="match status" value="1"/>
</dbReference>
<dbReference type="PROSITE" id="PS50057">
    <property type="entry name" value="FERM_3"/>
    <property type="match status" value="1"/>
</dbReference>
<dbReference type="GO" id="GO:0007018">
    <property type="term" value="P:microtubule-based movement"/>
    <property type="evidence" value="ECO:0000318"/>
    <property type="project" value="GO_Central"/>
</dbReference>
<feature type="region of interest" description="Disordered" evidence="8">
    <location>
        <begin position="41"/>
        <end position="75"/>
    </location>
</feature>